<evidence type="ECO:0000256" key="1">
    <source>
        <dbReference type="SAM" id="Coils"/>
    </source>
</evidence>
<feature type="region of interest" description="Disordered" evidence="2">
    <location>
        <begin position="313"/>
        <end position="335"/>
    </location>
</feature>
<gene>
    <name evidence="4" type="ORF">QN277_011989</name>
</gene>
<keyword evidence="5" id="KW-1185">Reference proteome</keyword>
<feature type="compositionally biased region" description="Polar residues" evidence="2">
    <location>
        <begin position="816"/>
        <end position="829"/>
    </location>
</feature>
<feature type="coiled-coil region" evidence="1">
    <location>
        <begin position="857"/>
        <end position="898"/>
    </location>
</feature>
<proteinExistence type="predicted"/>
<comment type="caution">
    <text evidence="4">The sequence shown here is derived from an EMBL/GenBank/DDBJ whole genome shotgun (WGS) entry which is preliminary data.</text>
</comment>
<evidence type="ECO:0000256" key="2">
    <source>
        <dbReference type="SAM" id="MobiDB-lite"/>
    </source>
</evidence>
<name>A0AAE1N004_9FABA</name>
<dbReference type="Pfam" id="PF10358">
    <property type="entry name" value="NT-C2"/>
    <property type="match status" value="1"/>
</dbReference>
<feature type="region of interest" description="Disordered" evidence="2">
    <location>
        <begin position="176"/>
        <end position="261"/>
    </location>
</feature>
<protein>
    <recommendedName>
        <fullName evidence="3">C2 NT-type domain-containing protein</fullName>
    </recommendedName>
</protein>
<dbReference type="EMBL" id="JAWXYG010000002">
    <property type="protein sequence ID" value="KAK4280357.1"/>
    <property type="molecule type" value="Genomic_DNA"/>
</dbReference>
<keyword evidence="1" id="KW-0175">Coiled coil</keyword>
<accession>A0AAE1N004</accession>
<feature type="region of interest" description="Disordered" evidence="2">
    <location>
        <begin position="647"/>
        <end position="672"/>
    </location>
</feature>
<evidence type="ECO:0000313" key="5">
    <source>
        <dbReference type="Proteomes" id="UP001293593"/>
    </source>
</evidence>
<feature type="compositionally biased region" description="Basic and acidic residues" evidence="2">
    <location>
        <begin position="654"/>
        <end position="672"/>
    </location>
</feature>
<feature type="region of interest" description="Disordered" evidence="2">
    <location>
        <begin position="784"/>
        <end position="832"/>
    </location>
</feature>
<dbReference type="PANTHER" id="PTHR34452">
    <property type="entry name" value="MYOSIN HEAVY CHAIN-RELATED PROTEIN"/>
    <property type="match status" value="1"/>
</dbReference>
<feature type="compositionally biased region" description="Low complexity" evidence="2">
    <location>
        <begin position="222"/>
        <end position="238"/>
    </location>
</feature>
<dbReference type="PROSITE" id="PS51840">
    <property type="entry name" value="C2_NT"/>
    <property type="match status" value="1"/>
</dbReference>
<evidence type="ECO:0000313" key="4">
    <source>
        <dbReference type="EMBL" id="KAK4280357.1"/>
    </source>
</evidence>
<dbReference type="Proteomes" id="UP001293593">
    <property type="component" value="Unassembled WGS sequence"/>
</dbReference>
<dbReference type="InterPro" id="IPR019448">
    <property type="entry name" value="NT-C2"/>
</dbReference>
<organism evidence="4 5">
    <name type="scientific">Acacia crassicarpa</name>
    <name type="common">northern wattle</name>
    <dbReference type="NCBI Taxonomy" id="499986"/>
    <lineage>
        <taxon>Eukaryota</taxon>
        <taxon>Viridiplantae</taxon>
        <taxon>Streptophyta</taxon>
        <taxon>Embryophyta</taxon>
        <taxon>Tracheophyta</taxon>
        <taxon>Spermatophyta</taxon>
        <taxon>Magnoliopsida</taxon>
        <taxon>eudicotyledons</taxon>
        <taxon>Gunneridae</taxon>
        <taxon>Pentapetalae</taxon>
        <taxon>rosids</taxon>
        <taxon>fabids</taxon>
        <taxon>Fabales</taxon>
        <taxon>Fabaceae</taxon>
        <taxon>Caesalpinioideae</taxon>
        <taxon>mimosoid clade</taxon>
        <taxon>Acacieae</taxon>
        <taxon>Acacia</taxon>
    </lineage>
</organism>
<reference evidence="4" key="1">
    <citation type="submission" date="2023-10" db="EMBL/GenBank/DDBJ databases">
        <title>Chromosome-level genome of the transformable northern wattle, Acacia crassicarpa.</title>
        <authorList>
            <person name="Massaro I."/>
            <person name="Sinha N.R."/>
            <person name="Poethig S."/>
            <person name="Leichty A.R."/>
        </authorList>
    </citation>
    <scope>NUCLEOTIDE SEQUENCE</scope>
    <source>
        <strain evidence="4">Acra3RX</strain>
        <tissue evidence="4">Leaf</tissue>
    </source>
</reference>
<dbReference type="AlphaFoldDB" id="A0AAE1N004"/>
<evidence type="ECO:0000259" key="3">
    <source>
        <dbReference type="PROSITE" id="PS51840"/>
    </source>
</evidence>
<feature type="compositionally biased region" description="Polar residues" evidence="2">
    <location>
        <begin position="200"/>
        <end position="211"/>
    </location>
</feature>
<sequence length="915" mass="105092">MFKSWSKKNKIKAVFKLQFQATQVPKMKKSALMISLIPDDVGKATVKLEKTAVQEGTCVWENPVFEPVKLIRDSKSGKIHEKIYHFVVATGSSKSGYLGEASVDFADCIAQTEPLTVSLPLKFANSGAILHVTIQNVEGYTEQRNMEDGALELYNDGSLNHQLSFCSTDDNSYNVEDGQLASTRPGYTEEHANPELASSFRPNNGTVQASNRETHMRRRSNTDWSLGSTSDGSLGDWTNSLEDNQKDKLRDHSDNASEKLKSEITSLKRQVEVSELELESLRRQVAKESSRGQSMSVQIISLREERDKWKTKCEQLESQRNSNDEPKTTKTRESEVKDVRLQLKATREELVYEKELNTNLQIRLQKTQNSNSELLLAVEELEAMLEQKNKEISDLSSNRKSRNITNETVDTTEVDRLKKKIDHMNDEIDAYNKQNEELNKDITELTSEYELLKKENLDISLRLKQEEAEQIMLKNENSASLATIQKLDSQVEILEERIKQQGDEISESLVCINELESQVKSLEKELTMQAEKFEDELNAMKCEKFEQEERAKQAEEALKKTRQNNAIASERFEEEYRMLSVEMSSKIEESEKMTKRAVAEADELRQQNKLMEEMFQKCNQELRLITDQNESKHQELLNQIDLKEEEMEQMSEELESKSKQLEEAQRQRNEKDEAFSVQIQTLRSEIKKLMAEENKLAKSTEHGTVITKQERHKEINDLGKEIPLNALLSELQIFKMQHDKLKHNMHNELVEKENMKNKISQLQREMKKKEEELNIMEKKLKNCKGRVPAAHASRDECAAAPSSTKASAKKTKSETLKGTNATSTLNGKSTDAEVREAPNRSESQTCFHDTQNGECNTSKLMDEVAKLKDRNKTMEKELKEMEERYSEISLKFAEVEGERQELVMAVRNLKNGKKN</sequence>
<feature type="compositionally biased region" description="Basic and acidic residues" evidence="2">
    <location>
        <begin position="243"/>
        <end position="261"/>
    </location>
</feature>
<dbReference type="PANTHER" id="PTHR34452:SF14">
    <property type="entry name" value="MYOSIN HEAVY CHAIN, MUSCLE"/>
    <property type="match status" value="1"/>
</dbReference>
<feature type="domain" description="C2 NT-type" evidence="3">
    <location>
        <begin position="3"/>
        <end position="138"/>
    </location>
</feature>